<gene>
    <name evidence="2" type="ORF">SAMN05421819_3083</name>
</gene>
<evidence type="ECO:0000313" key="2">
    <source>
        <dbReference type="EMBL" id="SEG46620.1"/>
    </source>
</evidence>
<dbReference type="SUPFAM" id="SSF103088">
    <property type="entry name" value="OmpA-like"/>
    <property type="match status" value="1"/>
</dbReference>
<dbReference type="OrthoDB" id="9789430at2"/>
<protein>
    <submittedName>
        <fullName evidence="2">OmpA family protein</fullName>
    </submittedName>
</protein>
<keyword evidence="1" id="KW-0812">Transmembrane</keyword>
<organism evidence="2 3">
    <name type="scientific">Bryocella elongata</name>
    <dbReference type="NCBI Taxonomy" id="863522"/>
    <lineage>
        <taxon>Bacteria</taxon>
        <taxon>Pseudomonadati</taxon>
        <taxon>Acidobacteriota</taxon>
        <taxon>Terriglobia</taxon>
        <taxon>Terriglobales</taxon>
        <taxon>Acidobacteriaceae</taxon>
        <taxon>Bryocella</taxon>
    </lineage>
</organism>
<dbReference type="RefSeq" id="WP_103933948.1">
    <property type="nucleotide sequence ID" value="NZ_FNVA01000005.1"/>
</dbReference>
<dbReference type="Gene3D" id="3.30.1330.60">
    <property type="entry name" value="OmpA-like domain"/>
    <property type="match status" value="1"/>
</dbReference>
<proteinExistence type="predicted"/>
<evidence type="ECO:0000313" key="3">
    <source>
        <dbReference type="Proteomes" id="UP000236728"/>
    </source>
</evidence>
<dbReference type="InterPro" id="IPR036737">
    <property type="entry name" value="OmpA-like_sf"/>
</dbReference>
<dbReference type="Proteomes" id="UP000236728">
    <property type="component" value="Unassembled WGS sequence"/>
</dbReference>
<name>A0A1H6AEC1_9BACT</name>
<keyword evidence="1" id="KW-1133">Transmembrane helix</keyword>
<sequence>MEESAKTDHLSNSLTDLMTSLMVIFILLLLAFISHTASKDAAVADVLLKKLQKDLKIQGIDNERLKLDPRDKNVILVIVPGDLMRFETQKSDLRSEGRDWLDENIPKFSSILCAAKYAPSVDSIVVEGHTDKQGWAGKPGVESENANLALSQERSMAVVKEALHSLEARPQERDCFLEKLSAVGRGQRDPEPTDEESRRVIFRIRVKATNEQNIEKQLR</sequence>
<dbReference type="EMBL" id="FNVA01000005">
    <property type="protein sequence ID" value="SEG46620.1"/>
    <property type="molecule type" value="Genomic_DNA"/>
</dbReference>
<keyword evidence="1" id="KW-0472">Membrane</keyword>
<feature type="transmembrane region" description="Helical" evidence="1">
    <location>
        <begin position="17"/>
        <end position="33"/>
    </location>
</feature>
<dbReference type="AlphaFoldDB" id="A0A1H6AEC1"/>
<reference evidence="2 3" key="1">
    <citation type="submission" date="2016-10" db="EMBL/GenBank/DDBJ databases">
        <authorList>
            <person name="de Groot N.N."/>
        </authorList>
    </citation>
    <scope>NUCLEOTIDE SEQUENCE [LARGE SCALE GENOMIC DNA]</scope>
    <source>
        <strain evidence="2 3">DSM 22489</strain>
    </source>
</reference>
<accession>A0A1H6AEC1</accession>
<keyword evidence="3" id="KW-1185">Reference proteome</keyword>
<evidence type="ECO:0000256" key="1">
    <source>
        <dbReference type="SAM" id="Phobius"/>
    </source>
</evidence>